<name>A0A0C1RMV2_9CYAN</name>
<organism evidence="2">
    <name type="scientific">Tolypothrix bouteillei VB521301</name>
    <dbReference type="NCBI Taxonomy" id="1479485"/>
    <lineage>
        <taxon>Bacteria</taxon>
        <taxon>Bacillati</taxon>
        <taxon>Cyanobacteriota</taxon>
        <taxon>Cyanophyceae</taxon>
        <taxon>Nostocales</taxon>
        <taxon>Tolypothrichaceae</taxon>
        <taxon>Tolypothrix</taxon>
    </lineage>
</organism>
<keyword evidence="1" id="KW-1133">Transmembrane helix</keyword>
<sequence>MGIIFSKNFVAKDTKKITDKEISQLIYKCIHLLMKGKLLSSGHERTTGRMKMGMRLCVYLLVYPMLFAVPENLCMFKYFFNGFS</sequence>
<feature type="transmembrane region" description="Helical" evidence="1">
    <location>
        <begin position="56"/>
        <end position="80"/>
    </location>
</feature>
<proteinExistence type="predicted"/>
<reference evidence="2" key="1">
    <citation type="journal article" date="2015" name="Genome Announc.">
        <title>Draft Genome Sequence of Tolypothrix boutellei Strain VB521301.</title>
        <authorList>
            <person name="Chandrababunaidu M.M."/>
            <person name="Singh D."/>
            <person name="Sen D."/>
            <person name="Bhan S."/>
            <person name="Das S."/>
            <person name="Gupta A."/>
            <person name="Adhikary S.P."/>
            <person name="Tripathy S."/>
        </authorList>
    </citation>
    <scope>NUCLEOTIDE SEQUENCE</scope>
    <source>
        <strain evidence="2">VB521301</strain>
    </source>
</reference>
<evidence type="ECO:0000256" key="1">
    <source>
        <dbReference type="SAM" id="Phobius"/>
    </source>
</evidence>
<keyword evidence="1" id="KW-0472">Membrane</keyword>
<accession>A0A0C1RMV2</accession>
<gene>
    <name evidence="2" type="ORF">DA73_0208235</name>
</gene>
<dbReference type="AlphaFoldDB" id="A0A0C1RMV2"/>
<protein>
    <submittedName>
        <fullName evidence="2">Uncharacterized protein</fullName>
    </submittedName>
</protein>
<dbReference type="EMBL" id="JHEG02000019">
    <property type="protein sequence ID" value="KIE13330.1"/>
    <property type="molecule type" value="Genomic_DNA"/>
</dbReference>
<comment type="caution">
    <text evidence="2">The sequence shown here is derived from an EMBL/GenBank/DDBJ whole genome shotgun (WGS) entry which is preliminary data.</text>
</comment>
<keyword evidence="1" id="KW-0812">Transmembrane</keyword>
<evidence type="ECO:0000313" key="2">
    <source>
        <dbReference type="EMBL" id="KIE13330.1"/>
    </source>
</evidence>